<feature type="compositionally biased region" description="Basic and acidic residues" evidence="1">
    <location>
        <begin position="1"/>
        <end position="15"/>
    </location>
</feature>
<feature type="region of interest" description="Disordered" evidence="1">
    <location>
        <begin position="1"/>
        <end position="84"/>
    </location>
</feature>
<proteinExistence type="predicted"/>
<gene>
    <name evidence="2" type="ORF">HAX54_005684</name>
</gene>
<feature type="compositionally biased region" description="Basic and acidic residues" evidence="1">
    <location>
        <begin position="28"/>
        <end position="47"/>
    </location>
</feature>
<evidence type="ECO:0000256" key="1">
    <source>
        <dbReference type="SAM" id="MobiDB-lite"/>
    </source>
</evidence>
<name>A0ABS8T979_DATST</name>
<comment type="caution">
    <text evidence="2">The sequence shown here is derived from an EMBL/GenBank/DDBJ whole genome shotgun (WGS) entry which is preliminary data.</text>
</comment>
<accession>A0ABS8T979</accession>
<evidence type="ECO:0000313" key="3">
    <source>
        <dbReference type="Proteomes" id="UP000823775"/>
    </source>
</evidence>
<dbReference type="Proteomes" id="UP000823775">
    <property type="component" value="Unassembled WGS sequence"/>
</dbReference>
<organism evidence="2 3">
    <name type="scientific">Datura stramonium</name>
    <name type="common">Jimsonweed</name>
    <name type="synonym">Common thornapple</name>
    <dbReference type="NCBI Taxonomy" id="4076"/>
    <lineage>
        <taxon>Eukaryota</taxon>
        <taxon>Viridiplantae</taxon>
        <taxon>Streptophyta</taxon>
        <taxon>Embryophyta</taxon>
        <taxon>Tracheophyta</taxon>
        <taxon>Spermatophyta</taxon>
        <taxon>Magnoliopsida</taxon>
        <taxon>eudicotyledons</taxon>
        <taxon>Gunneridae</taxon>
        <taxon>Pentapetalae</taxon>
        <taxon>asterids</taxon>
        <taxon>lamiids</taxon>
        <taxon>Solanales</taxon>
        <taxon>Solanaceae</taxon>
        <taxon>Solanoideae</taxon>
        <taxon>Datureae</taxon>
        <taxon>Datura</taxon>
    </lineage>
</organism>
<dbReference type="EMBL" id="JACEIK010001286">
    <property type="protein sequence ID" value="MCD7467967.1"/>
    <property type="molecule type" value="Genomic_DNA"/>
</dbReference>
<keyword evidence="3" id="KW-1185">Reference proteome</keyword>
<protein>
    <submittedName>
        <fullName evidence="2">Uncharacterized protein</fullName>
    </submittedName>
</protein>
<evidence type="ECO:0000313" key="2">
    <source>
        <dbReference type="EMBL" id="MCD7467967.1"/>
    </source>
</evidence>
<reference evidence="2 3" key="1">
    <citation type="journal article" date="2021" name="BMC Genomics">
        <title>Datura genome reveals duplications of psychoactive alkaloid biosynthetic genes and high mutation rate following tissue culture.</title>
        <authorList>
            <person name="Rajewski A."/>
            <person name="Carter-House D."/>
            <person name="Stajich J."/>
            <person name="Litt A."/>
        </authorList>
    </citation>
    <scope>NUCLEOTIDE SEQUENCE [LARGE SCALE GENOMIC DNA]</scope>
    <source>
        <strain evidence="2">AR-01</strain>
    </source>
</reference>
<sequence>MQHLDRTYGRGREEAMGGGENLGGLKLWRSEKRERRREGDVGPEGERSPAAAEVRSGGAADREENGEEGWRGAALVFSGHGGQK</sequence>